<evidence type="ECO:0000313" key="2">
    <source>
        <dbReference type="Proteomes" id="UP000095614"/>
    </source>
</evidence>
<dbReference type="Proteomes" id="UP000095614">
    <property type="component" value="Unassembled WGS sequence"/>
</dbReference>
<gene>
    <name evidence="1" type="ORF">ERS852462_04036</name>
</gene>
<proteinExistence type="predicted"/>
<reference evidence="1 2" key="1">
    <citation type="submission" date="2015-09" db="EMBL/GenBank/DDBJ databases">
        <authorList>
            <consortium name="Pathogen Informatics"/>
        </authorList>
    </citation>
    <scope>NUCLEOTIDE SEQUENCE [LARGE SCALE GENOMIC DNA]</scope>
    <source>
        <strain evidence="1 2">2789STDY5834847</strain>
    </source>
</reference>
<accession>A0A174PBZ1</accession>
<protein>
    <submittedName>
        <fullName evidence="1">Uncharacterized protein</fullName>
    </submittedName>
</protein>
<dbReference type="AlphaFoldDB" id="A0A174PBZ1"/>
<organism evidence="1 2">
    <name type="scientific">Bacteroides uniformis</name>
    <dbReference type="NCBI Taxonomy" id="820"/>
    <lineage>
        <taxon>Bacteria</taxon>
        <taxon>Pseudomonadati</taxon>
        <taxon>Bacteroidota</taxon>
        <taxon>Bacteroidia</taxon>
        <taxon>Bacteroidales</taxon>
        <taxon>Bacteroidaceae</taxon>
        <taxon>Bacteroides</taxon>
    </lineage>
</organism>
<sequence length="72" mass="8481">MVQLLSYVVENARSFAFSSSVFSNMHNRILFLSEWEYMMIKSTFPCPSFNGIDNLKIAFFKIFHVYFPIIQS</sequence>
<evidence type="ECO:0000313" key="1">
    <source>
        <dbReference type="EMBL" id="CUP56577.1"/>
    </source>
</evidence>
<dbReference type="EMBL" id="CZAF01000014">
    <property type="protein sequence ID" value="CUP56577.1"/>
    <property type="molecule type" value="Genomic_DNA"/>
</dbReference>
<name>A0A174PBZ1_BACUN</name>